<feature type="non-terminal residue" evidence="3">
    <location>
        <position position="118"/>
    </location>
</feature>
<evidence type="ECO:0000313" key="3">
    <source>
        <dbReference type="EMBL" id="EYU38363.1"/>
    </source>
</evidence>
<organism evidence="3 4">
    <name type="scientific">Erythranthe guttata</name>
    <name type="common">Yellow monkey flower</name>
    <name type="synonym">Mimulus guttatus</name>
    <dbReference type="NCBI Taxonomy" id="4155"/>
    <lineage>
        <taxon>Eukaryota</taxon>
        <taxon>Viridiplantae</taxon>
        <taxon>Streptophyta</taxon>
        <taxon>Embryophyta</taxon>
        <taxon>Tracheophyta</taxon>
        <taxon>Spermatophyta</taxon>
        <taxon>Magnoliopsida</taxon>
        <taxon>eudicotyledons</taxon>
        <taxon>Gunneridae</taxon>
        <taxon>Pentapetalae</taxon>
        <taxon>asterids</taxon>
        <taxon>lamiids</taxon>
        <taxon>Lamiales</taxon>
        <taxon>Phrymaceae</taxon>
        <taxon>Erythranthe</taxon>
    </lineage>
</organism>
<dbReference type="AlphaFoldDB" id="A0A022RF16"/>
<comment type="similarity">
    <text evidence="1">Belongs to the remorin family.</text>
</comment>
<keyword evidence="4" id="KW-1185">Reference proteome</keyword>
<protein>
    <recommendedName>
        <fullName evidence="2">Remorin C-terminal domain-containing protein</fullName>
    </recommendedName>
</protein>
<name>A0A022RF16_ERYGU</name>
<dbReference type="STRING" id="4155.A0A022RF16"/>
<evidence type="ECO:0000259" key="2">
    <source>
        <dbReference type="Pfam" id="PF03763"/>
    </source>
</evidence>
<reference evidence="3 4" key="1">
    <citation type="journal article" date="2013" name="Proc. Natl. Acad. Sci. U.S.A.">
        <title>Fine-scale variation in meiotic recombination in Mimulus inferred from population shotgun sequencing.</title>
        <authorList>
            <person name="Hellsten U."/>
            <person name="Wright K.M."/>
            <person name="Jenkins J."/>
            <person name="Shu S."/>
            <person name="Yuan Y."/>
            <person name="Wessler S.R."/>
            <person name="Schmutz J."/>
            <person name="Willis J.H."/>
            <person name="Rokhsar D.S."/>
        </authorList>
    </citation>
    <scope>NUCLEOTIDE SEQUENCE [LARGE SCALE GENOMIC DNA]</scope>
    <source>
        <strain evidence="4">cv. DUN x IM62</strain>
    </source>
</reference>
<dbReference type="Proteomes" id="UP000030748">
    <property type="component" value="Unassembled WGS sequence"/>
</dbReference>
<dbReference type="Pfam" id="PF03763">
    <property type="entry name" value="Remorin_C"/>
    <property type="match status" value="1"/>
</dbReference>
<gene>
    <name evidence="3" type="ORF">MIMGU_mgv11b021583mg</name>
</gene>
<dbReference type="InterPro" id="IPR005516">
    <property type="entry name" value="Remorin_C"/>
</dbReference>
<sequence>MVERETESVYENEESVKEFSVEEKAIVSLPTEELPLIQICLILLIEDESEVAKAMEKTKDRDVALAQVEMEKKLALIKAWEDNEKAKADNKAYKKLSALDAWESTKRASLEAQLKQIE</sequence>
<evidence type="ECO:0000256" key="1">
    <source>
        <dbReference type="ARBA" id="ARBA00005711"/>
    </source>
</evidence>
<dbReference type="EMBL" id="KI630481">
    <property type="protein sequence ID" value="EYU38363.1"/>
    <property type="molecule type" value="Genomic_DNA"/>
</dbReference>
<accession>A0A022RF16</accession>
<proteinExistence type="inferred from homology"/>
<dbReference type="PANTHER" id="PTHR31775:SF5">
    <property type="entry name" value="REMORIN 1.4"/>
    <property type="match status" value="1"/>
</dbReference>
<dbReference type="PANTHER" id="PTHR31775">
    <property type="entry name" value="OS02G0117200 PROTEIN"/>
    <property type="match status" value="1"/>
</dbReference>
<evidence type="ECO:0000313" key="4">
    <source>
        <dbReference type="Proteomes" id="UP000030748"/>
    </source>
</evidence>
<feature type="domain" description="Remorin C-terminal" evidence="2">
    <location>
        <begin position="72"/>
        <end position="118"/>
    </location>
</feature>